<evidence type="ECO:0000256" key="9">
    <source>
        <dbReference type="RuleBase" id="RU003640"/>
    </source>
</evidence>
<dbReference type="EMBL" id="KX171073">
    <property type="protein sequence ID" value="ANJ70942.1"/>
    <property type="molecule type" value="Genomic_DNA"/>
</dbReference>
<comment type="subcellular location">
    <subcellularLocation>
        <location evidence="1">Membrane</location>
    </subcellularLocation>
    <subcellularLocation>
        <location evidence="9">Mitochondrion membrane</location>
        <topology evidence="9">Multi-pass membrane protein</topology>
    </subcellularLocation>
</comment>
<evidence type="ECO:0000256" key="5">
    <source>
        <dbReference type="ARBA" id="ARBA00022692"/>
    </source>
</evidence>
<feature type="transmembrane region" description="Helical" evidence="9">
    <location>
        <begin position="80"/>
        <end position="99"/>
    </location>
</feature>
<evidence type="ECO:0000256" key="7">
    <source>
        <dbReference type="ARBA" id="ARBA00023136"/>
    </source>
</evidence>
<feature type="transmembrane region" description="Helical" evidence="9">
    <location>
        <begin position="49"/>
        <end position="73"/>
    </location>
</feature>
<dbReference type="Gene3D" id="1.20.58.1610">
    <property type="entry name" value="NADH:ubiquinone/plastoquinone oxidoreductase, chain 3"/>
    <property type="match status" value="1"/>
</dbReference>
<evidence type="ECO:0000313" key="10">
    <source>
        <dbReference type="EMBL" id="ANJ70942.1"/>
    </source>
</evidence>
<dbReference type="EC" id="7.1.1.2" evidence="9"/>
<reference evidence="10" key="1">
    <citation type="journal article" date="2016" name="Sci. Rep.">
        <title>The mitochondrial genome of booklouse, Liposcelis sculptilis (Psocoptera: Liposcelididae) and the evolutionary timescale of Liposcelis.</title>
        <authorList>
            <person name="Shi Y."/>
            <person name="Chu Q."/>
            <person name="Wei D.D."/>
            <person name="Qiu Y.J."/>
            <person name="Shang F."/>
            <person name="Dou W."/>
            <person name="Wang J.J."/>
        </authorList>
    </citation>
    <scope>NUCLEOTIDE SEQUENCE</scope>
</reference>
<keyword evidence="5 9" id="KW-0812">Transmembrane</keyword>
<keyword evidence="9" id="KW-0520">NAD</keyword>
<dbReference type="GO" id="GO:0008137">
    <property type="term" value="F:NADH dehydrogenase (ubiquinone) activity"/>
    <property type="evidence" value="ECO:0007669"/>
    <property type="project" value="UniProtKB-UniRule"/>
</dbReference>
<keyword evidence="9" id="KW-0679">Respiratory chain</keyword>
<protein>
    <recommendedName>
        <fullName evidence="3 9">NADH-ubiquinone oxidoreductase chain 3</fullName>
        <ecNumber evidence="9">7.1.1.2</ecNumber>
    </recommendedName>
</protein>
<dbReference type="InterPro" id="IPR038430">
    <property type="entry name" value="NDAH_ubi_oxred_su3_sf"/>
</dbReference>
<sequence length="105" mass="12710">MIIFLFIWLIIYFIKLKSSKLSKMLHSDYPFECGVSSNSSSRKSFSLPFFFISIIFLMFDLEIIILFPMIFYVFNFLTMIMFWLTMLLLLFSLFMEWIYGSLNWV</sequence>
<evidence type="ECO:0000256" key="1">
    <source>
        <dbReference type="ARBA" id="ARBA00004370"/>
    </source>
</evidence>
<dbReference type="AlphaFoldDB" id="A0A191ZS75"/>
<keyword evidence="9 10" id="KW-0496">Mitochondrion</keyword>
<comment type="function">
    <text evidence="9">Core subunit of the mitochondrial membrane respiratory chain NADH dehydrogenase (Complex I) which catalyzes electron transfer from NADH through the respiratory chain, using ubiquinone as an electron acceptor. Essential for the catalytic activity of complex I.</text>
</comment>
<dbReference type="Pfam" id="PF00507">
    <property type="entry name" value="Oxidored_q4"/>
    <property type="match status" value="1"/>
</dbReference>
<organism evidence="10">
    <name type="scientific">Liposcelis sculptilimacula</name>
    <dbReference type="NCBI Taxonomy" id="1899352"/>
    <lineage>
        <taxon>Eukaryota</taxon>
        <taxon>Metazoa</taxon>
        <taxon>Ecdysozoa</taxon>
        <taxon>Arthropoda</taxon>
        <taxon>Hexapoda</taxon>
        <taxon>Insecta</taxon>
        <taxon>Pterygota</taxon>
        <taxon>Neoptera</taxon>
        <taxon>Paraneoptera</taxon>
        <taxon>Psocodea</taxon>
        <taxon>Troctomorpha</taxon>
        <taxon>Liposcelidetae</taxon>
        <taxon>Liposcelididae</taxon>
        <taxon>Liposcelis</taxon>
    </lineage>
</organism>
<proteinExistence type="inferred from homology"/>
<evidence type="ECO:0000256" key="3">
    <source>
        <dbReference type="ARBA" id="ARBA00021007"/>
    </source>
</evidence>
<keyword evidence="6 9" id="KW-1133">Transmembrane helix</keyword>
<dbReference type="GO" id="GO:0031966">
    <property type="term" value="C:mitochondrial membrane"/>
    <property type="evidence" value="ECO:0007669"/>
    <property type="project" value="UniProtKB-SubCell"/>
</dbReference>
<keyword evidence="9" id="KW-0830">Ubiquinone</keyword>
<dbReference type="PANTHER" id="PTHR11058:SF9">
    <property type="entry name" value="NADH-UBIQUINONE OXIDOREDUCTASE CHAIN 3"/>
    <property type="match status" value="1"/>
</dbReference>
<gene>
    <name evidence="10" type="primary">ND3</name>
</gene>
<keyword evidence="9" id="KW-0249">Electron transport</keyword>
<evidence type="ECO:0000256" key="8">
    <source>
        <dbReference type="ARBA" id="ARBA00049551"/>
    </source>
</evidence>
<dbReference type="PANTHER" id="PTHR11058">
    <property type="entry name" value="NADH-UBIQUINONE OXIDOREDUCTASE CHAIN 3"/>
    <property type="match status" value="1"/>
</dbReference>
<comment type="similarity">
    <text evidence="2 9">Belongs to the complex I subunit 3 family.</text>
</comment>
<dbReference type="InterPro" id="IPR000440">
    <property type="entry name" value="NADH_UbQ/plastoQ_OxRdtase_su3"/>
</dbReference>
<dbReference type="GO" id="GO:0030964">
    <property type="term" value="C:NADH dehydrogenase complex"/>
    <property type="evidence" value="ECO:0007669"/>
    <property type="project" value="TreeGrafter"/>
</dbReference>
<evidence type="ECO:0000256" key="2">
    <source>
        <dbReference type="ARBA" id="ARBA00008472"/>
    </source>
</evidence>
<accession>A0A191ZS75</accession>
<geneLocation type="mitochondrion" evidence="10"/>
<keyword evidence="7 9" id="KW-0472">Membrane</keyword>
<evidence type="ECO:0000256" key="6">
    <source>
        <dbReference type="ARBA" id="ARBA00022989"/>
    </source>
</evidence>
<keyword evidence="9" id="KW-1278">Translocase</keyword>
<comment type="catalytic activity">
    <reaction evidence="8 9">
        <text>a ubiquinone + NADH + 5 H(+)(in) = a ubiquinol + NAD(+) + 4 H(+)(out)</text>
        <dbReference type="Rhea" id="RHEA:29091"/>
        <dbReference type="Rhea" id="RHEA-COMP:9565"/>
        <dbReference type="Rhea" id="RHEA-COMP:9566"/>
        <dbReference type="ChEBI" id="CHEBI:15378"/>
        <dbReference type="ChEBI" id="CHEBI:16389"/>
        <dbReference type="ChEBI" id="CHEBI:17976"/>
        <dbReference type="ChEBI" id="CHEBI:57540"/>
        <dbReference type="ChEBI" id="CHEBI:57945"/>
        <dbReference type="EC" id="7.1.1.2"/>
    </reaction>
</comment>
<keyword evidence="4 9" id="KW-0813">Transport</keyword>
<name>A0A191ZS75_9NEOP</name>
<evidence type="ECO:0000256" key="4">
    <source>
        <dbReference type="ARBA" id="ARBA00022448"/>
    </source>
</evidence>